<dbReference type="EMBL" id="CP136594">
    <property type="protein sequence ID" value="WOE76380.1"/>
    <property type="molecule type" value="Genomic_DNA"/>
</dbReference>
<dbReference type="CDD" id="cd02440">
    <property type="entry name" value="AdoMet_MTases"/>
    <property type="match status" value="1"/>
</dbReference>
<dbReference type="AlphaFoldDB" id="A0AA97I2G6"/>
<dbReference type="Proteomes" id="UP001302429">
    <property type="component" value="Chromosome"/>
</dbReference>
<keyword evidence="2" id="KW-0808">Transferase</keyword>
<dbReference type="InterPro" id="IPR041698">
    <property type="entry name" value="Methyltransf_25"/>
</dbReference>
<reference evidence="2 3" key="1">
    <citation type="submission" date="2023-10" db="EMBL/GenBank/DDBJ databases">
        <title>Complete genome sequence of a Sphingomonadaceae bacterium.</title>
        <authorList>
            <person name="Yan C."/>
        </authorList>
    </citation>
    <scope>NUCLEOTIDE SEQUENCE [LARGE SCALE GENOMIC DNA]</scope>
    <source>
        <strain evidence="2 3">SCSIO 66989</strain>
    </source>
</reference>
<evidence type="ECO:0000313" key="3">
    <source>
        <dbReference type="Proteomes" id="UP001302429"/>
    </source>
</evidence>
<dbReference type="KEGG" id="acoa:RB602_06610"/>
<dbReference type="InterPro" id="IPR029063">
    <property type="entry name" value="SAM-dependent_MTases_sf"/>
</dbReference>
<sequence>MDYDNDLAFAVECYRKMQKALPGADALYRLVLAQLEHSLDAQAHILVAGAGGGREIETLGASSRAFTITGFDPSEEMLRIARHYRELSSAKNRTGLVKGTISDLEAPGAGFDAATSLLVMHFFPDEPGPDGKLAYLRAIRQRIRPGAVFLLADVSYEDEAAFDAMEPVFLRHAELAGLHHDVVASAPATIKAMPTISGSRTAELFGETGFSPPKLFFQTLWYRGWTATAV</sequence>
<dbReference type="SUPFAM" id="SSF53335">
    <property type="entry name" value="S-adenosyl-L-methionine-dependent methyltransferases"/>
    <property type="match status" value="1"/>
</dbReference>
<proteinExistence type="predicted"/>
<gene>
    <name evidence="2" type="ORF">RB602_06610</name>
</gene>
<feature type="domain" description="Methyltransferase" evidence="1">
    <location>
        <begin position="45"/>
        <end position="127"/>
    </location>
</feature>
<dbReference type="PANTHER" id="PTHR43464">
    <property type="entry name" value="METHYLTRANSFERASE"/>
    <property type="match status" value="1"/>
</dbReference>
<name>A0AA97I2G6_9SPHN</name>
<dbReference type="GO" id="GO:0008168">
    <property type="term" value="F:methyltransferase activity"/>
    <property type="evidence" value="ECO:0007669"/>
    <property type="project" value="UniProtKB-KW"/>
</dbReference>
<dbReference type="EC" id="2.1.-.-" evidence="2"/>
<dbReference type="PANTHER" id="PTHR43464:SF58">
    <property type="entry name" value="BLR7975 PROTEIN"/>
    <property type="match status" value="1"/>
</dbReference>
<protein>
    <submittedName>
        <fullName evidence="2">Class I SAM-dependent methyltransferase</fullName>
        <ecNumber evidence="2">2.1.-.-</ecNumber>
    </submittedName>
</protein>
<keyword evidence="2" id="KW-0489">Methyltransferase</keyword>
<evidence type="ECO:0000259" key="1">
    <source>
        <dbReference type="Pfam" id="PF13649"/>
    </source>
</evidence>
<evidence type="ECO:0000313" key="2">
    <source>
        <dbReference type="EMBL" id="WOE76380.1"/>
    </source>
</evidence>
<organism evidence="2 3">
    <name type="scientific">Alterisphingorhabdus coralli</name>
    <dbReference type="NCBI Taxonomy" id="3071408"/>
    <lineage>
        <taxon>Bacteria</taxon>
        <taxon>Pseudomonadati</taxon>
        <taxon>Pseudomonadota</taxon>
        <taxon>Alphaproteobacteria</taxon>
        <taxon>Sphingomonadales</taxon>
        <taxon>Sphingomonadaceae</taxon>
        <taxon>Alterisphingorhabdus (ex Yan et al. 2024)</taxon>
    </lineage>
</organism>
<dbReference type="RefSeq" id="WP_317084062.1">
    <property type="nucleotide sequence ID" value="NZ_CP136594.1"/>
</dbReference>
<accession>A0AA97I2G6</accession>
<dbReference type="Gene3D" id="3.40.50.150">
    <property type="entry name" value="Vaccinia Virus protein VP39"/>
    <property type="match status" value="1"/>
</dbReference>
<keyword evidence="3" id="KW-1185">Reference proteome</keyword>
<dbReference type="GO" id="GO:0032259">
    <property type="term" value="P:methylation"/>
    <property type="evidence" value="ECO:0007669"/>
    <property type="project" value="UniProtKB-KW"/>
</dbReference>
<dbReference type="Pfam" id="PF13649">
    <property type="entry name" value="Methyltransf_25"/>
    <property type="match status" value="1"/>
</dbReference>